<name>A0AAV4NY39_CAEEX</name>
<sequence length="79" mass="8805">MRRNLGLVRWNALAVGIHPTNGTKRFQSIILVHPLYRIPSLRTPNSSIETGVKESQDQIPIILSPGLFESDPIPFSESP</sequence>
<dbReference type="AlphaFoldDB" id="A0AAV4NY39"/>
<gene>
    <name evidence="1" type="ORF">CEXT_305131</name>
</gene>
<protein>
    <submittedName>
        <fullName evidence="1">Uncharacterized protein</fullName>
    </submittedName>
</protein>
<dbReference type="EMBL" id="BPLR01003802">
    <property type="protein sequence ID" value="GIX88866.1"/>
    <property type="molecule type" value="Genomic_DNA"/>
</dbReference>
<organism evidence="1 2">
    <name type="scientific">Caerostris extrusa</name>
    <name type="common">Bark spider</name>
    <name type="synonym">Caerostris bankana</name>
    <dbReference type="NCBI Taxonomy" id="172846"/>
    <lineage>
        <taxon>Eukaryota</taxon>
        <taxon>Metazoa</taxon>
        <taxon>Ecdysozoa</taxon>
        <taxon>Arthropoda</taxon>
        <taxon>Chelicerata</taxon>
        <taxon>Arachnida</taxon>
        <taxon>Araneae</taxon>
        <taxon>Araneomorphae</taxon>
        <taxon>Entelegynae</taxon>
        <taxon>Araneoidea</taxon>
        <taxon>Araneidae</taxon>
        <taxon>Caerostris</taxon>
    </lineage>
</organism>
<dbReference type="Proteomes" id="UP001054945">
    <property type="component" value="Unassembled WGS sequence"/>
</dbReference>
<keyword evidence="2" id="KW-1185">Reference proteome</keyword>
<reference evidence="1 2" key="1">
    <citation type="submission" date="2021-06" db="EMBL/GenBank/DDBJ databases">
        <title>Caerostris extrusa draft genome.</title>
        <authorList>
            <person name="Kono N."/>
            <person name="Arakawa K."/>
        </authorList>
    </citation>
    <scope>NUCLEOTIDE SEQUENCE [LARGE SCALE GENOMIC DNA]</scope>
</reference>
<accession>A0AAV4NY39</accession>
<comment type="caution">
    <text evidence="1">The sequence shown here is derived from an EMBL/GenBank/DDBJ whole genome shotgun (WGS) entry which is preliminary data.</text>
</comment>
<evidence type="ECO:0000313" key="2">
    <source>
        <dbReference type="Proteomes" id="UP001054945"/>
    </source>
</evidence>
<proteinExistence type="predicted"/>
<evidence type="ECO:0000313" key="1">
    <source>
        <dbReference type="EMBL" id="GIX88866.1"/>
    </source>
</evidence>